<dbReference type="STRING" id="1397694.GCA_000702585_00903"/>
<dbReference type="SUPFAM" id="SSF55681">
    <property type="entry name" value="Class II aaRS and biotin synthetases"/>
    <property type="match status" value="1"/>
</dbReference>
<dbReference type="EC" id="2.3.1.181" evidence="2"/>
<proteinExistence type="predicted"/>
<feature type="domain" description="BPL/LPL catalytic" evidence="1">
    <location>
        <begin position="33"/>
        <end position="247"/>
    </location>
</feature>
<dbReference type="PANTHER" id="PTHR43679:SF2">
    <property type="entry name" value="OCTANOYL-[GCVH]:PROTEIN N-OCTANOYLTRANSFERASE"/>
    <property type="match status" value="1"/>
</dbReference>
<evidence type="ECO:0000313" key="3">
    <source>
        <dbReference type="Proteomes" id="UP000254060"/>
    </source>
</evidence>
<dbReference type="Gene3D" id="3.30.930.10">
    <property type="entry name" value="Bira Bifunctional Protein, Domain 2"/>
    <property type="match status" value="1"/>
</dbReference>
<keyword evidence="2" id="KW-0012">Acyltransferase</keyword>
<dbReference type="InterPro" id="IPR045864">
    <property type="entry name" value="aa-tRNA-synth_II/BPL/LPL"/>
</dbReference>
<dbReference type="EMBL" id="UGGP01000001">
    <property type="protein sequence ID" value="STO07041.1"/>
    <property type="molecule type" value="Genomic_DNA"/>
</dbReference>
<evidence type="ECO:0000313" key="2">
    <source>
        <dbReference type="EMBL" id="STO07041.1"/>
    </source>
</evidence>
<dbReference type="GO" id="GO:0033819">
    <property type="term" value="F:lipoyl(octanoyl) transferase activity"/>
    <property type="evidence" value="ECO:0007669"/>
    <property type="project" value="UniProtKB-EC"/>
</dbReference>
<keyword evidence="2" id="KW-0808">Transferase</keyword>
<dbReference type="Pfam" id="PF21948">
    <property type="entry name" value="LplA-B_cat"/>
    <property type="match status" value="1"/>
</dbReference>
<dbReference type="SMR" id="A0A377FQD1"/>
<dbReference type="GO" id="GO:0009249">
    <property type="term" value="P:protein lipoylation"/>
    <property type="evidence" value="ECO:0007669"/>
    <property type="project" value="UniProtKB-ARBA"/>
</dbReference>
<dbReference type="PROSITE" id="PS51733">
    <property type="entry name" value="BPL_LPL_CATALYTIC"/>
    <property type="match status" value="1"/>
</dbReference>
<dbReference type="CDD" id="cd16443">
    <property type="entry name" value="LplA"/>
    <property type="match status" value="1"/>
</dbReference>
<dbReference type="OrthoDB" id="9774653at2"/>
<evidence type="ECO:0000259" key="1">
    <source>
        <dbReference type="PROSITE" id="PS51733"/>
    </source>
</evidence>
<sequence>MNGTTWHLITTEGRTPAENMAIDEAVATFVARGELKPTLRFYSWAPHAISVGRFQRATRDLDRDALTKNKIPVVRRLTGGRAVLHADELTYSVILPETMPSLPTNVIESYRLLTEGVRRGYRALDVPAEFSVPMTEADREALRKPKSAVCFDAASYYELAVDGKKIAGSAQVRHQGAVLQHGSIPLSMDDDVLFDCFNLEADEKREAKARFGSKAVSLNEALGRSVAFDEVAAAFTDGFRDAFDLTFEPLIFTEAQQEEIRQLVLKYESDEWIWKR</sequence>
<name>A0A377FQD1_9BACL</name>
<protein>
    <submittedName>
        <fullName evidence="2">Octanoyltransferase LipM</fullName>
        <ecNumber evidence="2">2.3.1.181</ecNumber>
    </submittedName>
</protein>
<reference evidence="2 3" key="1">
    <citation type="submission" date="2018-06" db="EMBL/GenBank/DDBJ databases">
        <authorList>
            <consortium name="Pathogen Informatics"/>
            <person name="Doyle S."/>
        </authorList>
    </citation>
    <scope>NUCLEOTIDE SEQUENCE [LARGE SCALE GENOMIC DNA]</scope>
    <source>
        <strain evidence="2 3">NCTC13163</strain>
    </source>
</reference>
<dbReference type="PANTHER" id="PTHR43679">
    <property type="entry name" value="OCTANOYLTRANSFERASE LIPM-RELATED"/>
    <property type="match status" value="1"/>
</dbReference>
<accession>A0A377FQD1</accession>
<organism evidence="2 3">
    <name type="scientific">Exiguobacterium aurantiacum</name>
    <dbReference type="NCBI Taxonomy" id="33987"/>
    <lineage>
        <taxon>Bacteria</taxon>
        <taxon>Bacillati</taxon>
        <taxon>Bacillota</taxon>
        <taxon>Bacilli</taxon>
        <taxon>Bacillales</taxon>
        <taxon>Bacillales Family XII. Incertae Sedis</taxon>
        <taxon>Exiguobacterium</taxon>
    </lineage>
</organism>
<dbReference type="Proteomes" id="UP000254060">
    <property type="component" value="Unassembled WGS sequence"/>
</dbReference>
<dbReference type="RefSeq" id="WP_029334199.1">
    <property type="nucleotide sequence ID" value="NZ_UGGP01000001.1"/>
</dbReference>
<dbReference type="InterPro" id="IPR050664">
    <property type="entry name" value="Octanoyltrans_LipM/LipL"/>
</dbReference>
<dbReference type="AlphaFoldDB" id="A0A377FQD1"/>
<dbReference type="InterPro" id="IPR004143">
    <property type="entry name" value="BPL_LPL_catalytic"/>
</dbReference>
<gene>
    <name evidence="2" type="primary">lipM</name>
    <name evidence="2" type="ORF">NCTC13163_00386</name>
</gene>